<evidence type="ECO:0000313" key="3">
    <source>
        <dbReference type="Proteomes" id="UP000828390"/>
    </source>
</evidence>
<feature type="signal peptide" evidence="1">
    <location>
        <begin position="1"/>
        <end position="18"/>
    </location>
</feature>
<dbReference type="AlphaFoldDB" id="A0A9D4C7Y2"/>
<reference evidence="2" key="1">
    <citation type="journal article" date="2019" name="bioRxiv">
        <title>The Genome of the Zebra Mussel, Dreissena polymorpha: A Resource for Invasive Species Research.</title>
        <authorList>
            <person name="McCartney M.A."/>
            <person name="Auch B."/>
            <person name="Kono T."/>
            <person name="Mallez S."/>
            <person name="Zhang Y."/>
            <person name="Obille A."/>
            <person name="Becker A."/>
            <person name="Abrahante J.E."/>
            <person name="Garbe J."/>
            <person name="Badalamenti J.P."/>
            <person name="Herman A."/>
            <person name="Mangelson H."/>
            <person name="Liachko I."/>
            <person name="Sullivan S."/>
            <person name="Sone E.D."/>
            <person name="Koren S."/>
            <person name="Silverstein K.A.T."/>
            <person name="Beckman K.B."/>
            <person name="Gohl D.M."/>
        </authorList>
    </citation>
    <scope>NUCLEOTIDE SEQUENCE</scope>
    <source>
        <strain evidence="2">Duluth1</strain>
        <tissue evidence="2">Whole animal</tissue>
    </source>
</reference>
<dbReference type="Proteomes" id="UP000828390">
    <property type="component" value="Unassembled WGS sequence"/>
</dbReference>
<keyword evidence="1" id="KW-0732">Signal</keyword>
<feature type="chain" id="PRO_5039087756" description="Prokineticin domain-containing protein" evidence="1">
    <location>
        <begin position="19"/>
        <end position="123"/>
    </location>
</feature>
<name>A0A9D4C7Y2_DREPO</name>
<comment type="caution">
    <text evidence="2">The sequence shown here is derived from an EMBL/GenBank/DDBJ whole genome shotgun (WGS) entry which is preliminary data.</text>
</comment>
<proteinExistence type="predicted"/>
<accession>A0A9D4C7Y2</accession>
<evidence type="ECO:0008006" key="4">
    <source>
        <dbReference type="Google" id="ProtNLM"/>
    </source>
</evidence>
<organism evidence="2 3">
    <name type="scientific">Dreissena polymorpha</name>
    <name type="common">Zebra mussel</name>
    <name type="synonym">Mytilus polymorpha</name>
    <dbReference type="NCBI Taxonomy" id="45954"/>
    <lineage>
        <taxon>Eukaryota</taxon>
        <taxon>Metazoa</taxon>
        <taxon>Spiralia</taxon>
        <taxon>Lophotrochozoa</taxon>
        <taxon>Mollusca</taxon>
        <taxon>Bivalvia</taxon>
        <taxon>Autobranchia</taxon>
        <taxon>Heteroconchia</taxon>
        <taxon>Euheterodonta</taxon>
        <taxon>Imparidentia</taxon>
        <taxon>Neoheterodontei</taxon>
        <taxon>Myida</taxon>
        <taxon>Dreissenoidea</taxon>
        <taxon>Dreissenidae</taxon>
        <taxon>Dreissena</taxon>
    </lineage>
</organism>
<evidence type="ECO:0000256" key="1">
    <source>
        <dbReference type="SAM" id="SignalP"/>
    </source>
</evidence>
<dbReference type="Gene3D" id="2.10.80.10">
    <property type="entry name" value="Lipase, subunit A"/>
    <property type="match status" value="1"/>
</dbReference>
<reference evidence="2" key="2">
    <citation type="submission" date="2020-11" db="EMBL/GenBank/DDBJ databases">
        <authorList>
            <person name="McCartney M.A."/>
            <person name="Auch B."/>
            <person name="Kono T."/>
            <person name="Mallez S."/>
            <person name="Becker A."/>
            <person name="Gohl D.M."/>
            <person name="Silverstein K.A.T."/>
            <person name="Koren S."/>
            <person name="Bechman K.B."/>
            <person name="Herman A."/>
            <person name="Abrahante J.E."/>
            <person name="Garbe J."/>
        </authorList>
    </citation>
    <scope>NUCLEOTIDE SEQUENCE</scope>
    <source>
        <strain evidence="2">Duluth1</strain>
        <tissue evidence="2">Whole animal</tissue>
    </source>
</reference>
<keyword evidence="3" id="KW-1185">Reference proteome</keyword>
<protein>
    <recommendedName>
        <fullName evidence="4">Prokineticin domain-containing protein</fullName>
    </recommendedName>
</protein>
<gene>
    <name evidence="2" type="ORF">DPMN_061571</name>
</gene>
<dbReference type="EMBL" id="JAIWYP010000013">
    <property type="protein sequence ID" value="KAH3718764.1"/>
    <property type="molecule type" value="Genomic_DNA"/>
</dbReference>
<sequence>MIFTHLSIVVVLLAGALAVPAPGTGALVGYCNTSVDCKANECCVSFNRDSVVDLTPDLKRLVRGKCEPLGGQGAVCYVSIGPNPPGLPDRYYYACPCIKGAFCSKNAPSLPRVGGPGKCIVVG</sequence>
<evidence type="ECO:0000313" key="2">
    <source>
        <dbReference type="EMBL" id="KAH3718764.1"/>
    </source>
</evidence>